<dbReference type="Pfam" id="PF23286">
    <property type="entry name" value="LRR_13"/>
    <property type="match status" value="1"/>
</dbReference>
<dbReference type="AlphaFoldDB" id="A0AAE1IX84"/>
<dbReference type="PROSITE" id="PS50104">
    <property type="entry name" value="TIR"/>
    <property type="match status" value="1"/>
</dbReference>
<accession>A0AAE1IX84</accession>
<dbReference type="Pfam" id="PF01582">
    <property type="entry name" value="TIR"/>
    <property type="match status" value="1"/>
</dbReference>
<keyword evidence="4" id="KW-0520">NAD</keyword>
<comment type="caution">
    <text evidence="6">The sequence shown here is derived from an EMBL/GenBank/DDBJ whole genome shotgun (WGS) entry which is preliminary data.</text>
</comment>
<dbReference type="Gene3D" id="1.10.8.430">
    <property type="entry name" value="Helical domain of apoptotic protease-activating factors"/>
    <property type="match status" value="1"/>
</dbReference>
<evidence type="ECO:0000256" key="1">
    <source>
        <dbReference type="ARBA" id="ARBA00022614"/>
    </source>
</evidence>
<dbReference type="GO" id="GO:0007165">
    <property type="term" value="P:signal transduction"/>
    <property type="evidence" value="ECO:0007669"/>
    <property type="project" value="InterPro"/>
</dbReference>
<dbReference type="PANTHER" id="PTHR11017:SF587">
    <property type="entry name" value="NB-ARC DOMAIN PROTEIN"/>
    <property type="match status" value="1"/>
</dbReference>
<dbReference type="InterPro" id="IPR058192">
    <property type="entry name" value="WHD_ROQ1-like"/>
</dbReference>
<reference evidence="6" key="1">
    <citation type="submission" date="2023-10" db="EMBL/GenBank/DDBJ databases">
        <title>Chromosome-level genome of the transformable northern wattle, Acacia crassicarpa.</title>
        <authorList>
            <person name="Massaro I."/>
            <person name="Sinha N.R."/>
            <person name="Poethig S."/>
            <person name="Leichty A.R."/>
        </authorList>
    </citation>
    <scope>NUCLEOTIDE SEQUENCE</scope>
    <source>
        <strain evidence="6">Acra3RX</strain>
        <tissue evidence="6">Leaf</tissue>
    </source>
</reference>
<feature type="domain" description="TIR" evidence="5">
    <location>
        <begin position="19"/>
        <end position="186"/>
    </location>
</feature>
<dbReference type="InterPro" id="IPR032675">
    <property type="entry name" value="LRR_dom_sf"/>
</dbReference>
<dbReference type="InterPro" id="IPR000157">
    <property type="entry name" value="TIR_dom"/>
</dbReference>
<dbReference type="SUPFAM" id="SSF52058">
    <property type="entry name" value="L domain-like"/>
    <property type="match status" value="1"/>
</dbReference>
<dbReference type="PANTHER" id="PTHR11017">
    <property type="entry name" value="LEUCINE-RICH REPEAT-CONTAINING PROTEIN"/>
    <property type="match status" value="1"/>
</dbReference>
<dbReference type="PRINTS" id="PR00364">
    <property type="entry name" value="DISEASERSIST"/>
</dbReference>
<evidence type="ECO:0000256" key="3">
    <source>
        <dbReference type="ARBA" id="ARBA00022821"/>
    </source>
</evidence>
<dbReference type="InterPro" id="IPR035897">
    <property type="entry name" value="Toll_tir_struct_dom_sf"/>
</dbReference>
<gene>
    <name evidence="6" type="ORF">QN277_005912</name>
</gene>
<proteinExistence type="predicted"/>
<dbReference type="InterPro" id="IPR058546">
    <property type="entry name" value="RPS4B/Roq1-like_LRR"/>
</dbReference>
<name>A0AAE1IX84_9FABA</name>
<evidence type="ECO:0000259" key="5">
    <source>
        <dbReference type="PROSITE" id="PS50104"/>
    </source>
</evidence>
<dbReference type="Pfam" id="PF23282">
    <property type="entry name" value="WHD_ROQ1"/>
    <property type="match status" value="1"/>
</dbReference>
<evidence type="ECO:0000256" key="2">
    <source>
        <dbReference type="ARBA" id="ARBA00022737"/>
    </source>
</evidence>
<evidence type="ECO:0000256" key="4">
    <source>
        <dbReference type="ARBA" id="ARBA00023027"/>
    </source>
</evidence>
<dbReference type="Gene3D" id="3.40.50.10140">
    <property type="entry name" value="Toll/interleukin-1 receptor homology (TIR) domain"/>
    <property type="match status" value="1"/>
</dbReference>
<dbReference type="EMBL" id="JAWXYG010000011">
    <property type="protein sequence ID" value="KAK4259596.1"/>
    <property type="molecule type" value="Genomic_DNA"/>
</dbReference>
<sequence length="1099" mass="126223">MAIQVASPTSLGFARKTKYTYDIFLSFRGEDTRHSFTMPLYDALQRRGIYAFIDEKDLGKGEEISPTLIEAIEKSRISIIVFSRNYATSTWCLEELAHIIWCKMHKNHVVMPIFYKVEPLDVQYQRNSFEEAMTTLEDRFRDDLEKVCKWKYALFEASRSSSAWFFDNGNEEKFIERIVEDAYAMLPPKRFHNTDHMVGLEPRKEEVMSLLNKSDDHVCMLGIYGTGGIGKTTLAKAIYNSIFYQYEGACFLFDVNEASKKYHGIVHLQQTLLSKILKEKRMKFGNVHEGIAKIKHRLSQKKVLLVLDDVDGVEQLEQLAGGRDWFGCGSKIIITTRNKQLLLACNVKKTYELKELNYIYSLKLFCWYAFCKSQPPKGYKNMSNHVIGHVHGNPLALKLIGSNLAHKSMEEWRSILKQYDEIPERTIYHVLKISYDCLQDSAKHTFLHIACFFNNVEFEFVGAILEACDCGARYFMEVLIEKSLITIDDSGYLYMHDLIQQMGREIVRQEAPSDPRKRSRLWYYKDILKVLHETSGGNNIEGIILDPPQQEEVNCSSFAFEKMHNLKIIIVRNTQFLTCPKYLPNSLILLDWQGYPSRHFPLGFSPPKLVCLKIYGSPFSLEEPFEKFAYLKYLNFSRCKFITEVPDMSQSQNLKKLTFRGCRNLIKVHSSVGFLCKLIKLDVSGCIKLTSFPHEIKMPSLELLNLNNCKSLDYFPNIIGNMDPLKYVHADGSAINELPSSIGNLPRLDTLSLRDCKNLRELPNSLLKLHNLESLLFGGLKSHGRKYLMKLIQESQPSVVACRNINRLDLPYCGLLDEDVHLTLKCFQHVRDLTLTRNDFVSLPECIKECVHLCKLEVSDCKRLRDIPELPSSLVCITAQNCTSLSTESSGHLWAQAINSYCWEILMPATTYPDWFDQFHKGGKLCFHVRGKNFPRVVVAFEIGKKANRSKRETFDVFMSINGSTKMPWMQSDFPIEAEGGRVLVCNDGRQGHVFFGDLLGAFTEEELEGLNKCLELDWNDVEIKVKFQTVDIVNCGIYVDKKKTNMENVQFKSPLLSTTSLKRRAIASPSNQPPNKLLRKFKITNKLGKIINAKKTTK</sequence>
<dbReference type="Proteomes" id="UP001293593">
    <property type="component" value="Unassembled WGS sequence"/>
</dbReference>
<evidence type="ECO:0000313" key="6">
    <source>
        <dbReference type="EMBL" id="KAK4259596.1"/>
    </source>
</evidence>
<keyword evidence="1" id="KW-0433">Leucine-rich repeat</keyword>
<dbReference type="InterPro" id="IPR044974">
    <property type="entry name" value="Disease_R_plants"/>
</dbReference>
<dbReference type="SUPFAM" id="SSF46785">
    <property type="entry name" value="Winged helix' DNA-binding domain"/>
    <property type="match status" value="1"/>
</dbReference>
<dbReference type="Pfam" id="PF00931">
    <property type="entry name" value="NB-ARC"/>
    <property type="match status" value="1"/>
</dbReference>
<dbReference type="InterPro" id="IPR036390">
    <property type="entry name" value="WH_DNA-bd_sf"/>
</dbReference>
<dbReference type="GO" id="GO:0006952">
    <property type="term" value="P:defense response"/>
    <property type="evidence" value="ECO:0007669"/>
    <property type="project" value="UniProtKB-KW"/>
</dbReference>
<dbReference type="SUPFAM" id="SSF52200">
    <property type="entry name" value="Toll/Interleukin receptor TIR domain"/>
    <property type="match status" value="1"/>
</dbReference>
<dbReference type="Gene3D" id="3.80.10.10">
    <property type="entry name" value="Ribonuclease Inhibitor"/>
    <property type="match status" value="2"/>
</dbReference>
<dbReference type="FunFam" id="3.40.50.10140:FF:000007">
    <property type="entry name" value="Disease resistance protein (TIR-NBS-LRR class)"/>
    <property type="match status" value="1"/>
</dbReference>
<dbReference type="SMART" id="SM00255">
    <property type="entry name" value="TIR"/>
    <property type="match status" value="1"/>
</dbReference>
<keyword evidence="3" id="KW-0611">Plant defense</keyword>
<protein>
    <recommendedName>
        <fullName evidence="5">TIR domain-containing protein</fullName>
    </recommendedName>
</protein>
<dbReference type="InterPro" id="IPR027417">
    <property type="entry name" value="P-loop_NTPase"/>
</dbReference>
<dbReference type="GO" id="GO:0043531">
    <property type="term" value="F:ADP binding"/>
    <property type="evidence" value="ECO:0007669"/>
    <property type="project" value="InterPro"/>
</dbReference>
<dbReference type="InterPro" id="IPR002182">
    <property type="entry name" value="NB-ARC"/>
</dbReference>
<dbReference type="Gene3D" id="3.40.50.300">
    <property type="entry name" value="P-loop containing nucleotide triphosphate hydrolases"/>
    <property type="match status" value="1"/>
</dbReference>
<keyword evidence="2" id="KW-0677">Repeat</keyword>
<evidence type="ECO:0000313" key="7">
    <source>
        <dbReference type="Proteomes" id="UP001293593"/>
    </source>
</evidence>
<organism evidence="6 7">
    <name type="scientific">Acacia crassicarpa</name>
    <name type="common">northern wattle</name>
    <dbReference type="NCBI Taxonomy" id="499986"/>
    <lineage>
        <taxon>Eukaryota</taxon>
        <taxon>Viridiplantae</taxon>
        <taxon>Streptophyta</taxon>
        <taxon>Embryophyta</taxon>
        <taxon>Tracheophyta</taxon>
        <taxon>Spermatophyta</taxon>
        <taxon>Magnoliopsida</taxon>
        <taxon>eudicotyledons</taxon>
        <taxon>Gunneridae</taxon>
        <taxon>Pentapetalae</taxon>
        <taxon>rosids</taxon>
        <taxon>fabids</taxon>
        <taxon>Fabales</taxon>
        <taxon>Fabaceae</taxon>
        <taxon>Caesalpinioideae</taxon>
        <taxon>mimosoid clade</taxon>
        <taxon>Acacieae</taxon>
        <taxon>Acacia</taxon>
    </lineage>
</organism>
<keyword evidence="7" id="KW-1185">Reference proteome</keyword>
<dbReference type="SUPFAM" id="SSF52540">
    <property type="entry name" value="P-loop containing nucleoside triphosphate hydrolases"/>
    <property type="match status" value="1"/>
</dbReference>
<dbReference type="InterPro" id="IPR042197">
    <property type="entry name" value="Apaf_helical"/>
</dbReference>